<evidence type="ECO:0000313" key="2">
    <source>
        <dbReference type="EMBL" id="GAK48269.1"/>
    </source>
</evidence>
<dbReference type="PANTHER" id="PTHR43014:SF4">
    <property type="entry name" value="PYRIDINE NUCLEOTIDE-DISULFIDE OXIDOREDUCTASE RCLA-RELATED"/>
    <property type="match status" value="1"/>
</dbReference>
<dbReference type="PRINTS" id="PR00411">
    <property type="entry name" value="PNDRDTASEI"/>
</dbReference>
<organism evidence="2 3">
    <name type="scientific">Secundilactobacillus oryzae JCM 18671</name>
    <dbReference type="NCBI Taxonomy" id="1291743"/>
    <lineage>
        <taxon>Bacteria</taxon>
        <taxon>Bacillati</taxon>
        <taxon>Bacillota</taxon>
        <taxon>Bacilli</taxon>
        <taxon>Lactobacillales</taxon>
        <taxon>Lactobacillaceae</taxon>
        <taxon>Secundilactobacillus</taxon>
    </lineage>
</organism>
<dbReference type="AlphaFoldDB" id="A0A081BJQ1"/>
<dbReference type="EMBL" id="BBJM01000023">
    <property type="protein sequence ID" value="GAK48269.1"/>
    <property type="molecule type" value="Genomic_DNA"/>
</dbReference>
<dbReference type="Pfam" id="PF07992">
    <property type="entry name" value="Pyr_redox_2"/>
    <property type="match status" value="1"/>
</dbReference>
<gene>
    <name evidence="2" type="ORF">LOSG293_230170</name>
</gene>
<dbReference type="InterPro" id="IPR036188">
    <property type="entry name" value="FAD/NAD-bd_sf"/>
</dbReference>
<dbReference type="PANTHER" id="PTHR43014">
    <property type="entry name" value="MERCURIC REDUCTASE"/>
    <property type="match status" value="1"/>
</dbReference>
<dbReference type="GO" id="GO:0050660">
    <property type="term" value="F:flavin adenine dinucleotide binding"/>
    <property type="evidence" value="ECO:0007669"/>
    <property type="project" value="TreeGrafter"/>
</dbReference>
<sequence>MKHYDNIIIGFGKAGKTLAATMAAHNEEVLVIEKYAMMYGGTCINVACLPTKNMIINSQKGVSYEEAFDIKNKMTSMLRNKNYHKVAD</sequence>
<name>A0A081BJQ1_9LACO</name>
<dbReference type="SUPFAM" id="SSF51905">
    <property type="entry name" value="FAD/NAD(P)-binding domain"/>
    <property type="match status" value="1"/>
</dbReference>
<evidence type="ECO:0000313" key="3">
    <source>
        <dbReference type="Proteomes" id="UP000028700"/>
    </source>
</evidence>
<evidence type="ECO:0000259" key="1">
    <source>
        <dbReference type="Pfam" id="PF07992"/>
    </source>
</evidence>
<dbReference type="eggNOG" id="COG1249">
    <property type="taxonomic scope" value="Bacteria"/>
</dbReference>
<feature type="domain" description="FAD/NAD(P)-binding" evidence="1">
    <location>
        <begin position="5"/>
        <end position="76"/>
    </location>
</feature>
<dbReference type="GO" id="GO:0003955">
    <property type="term" value="F:NAD(P)H dehydrogenase (quinone) activity"/>
    <property type="evidence" value="ECO:0007669"/>
    <property type="project" value="TreeGrafter"/>
</dbReference>
<dbReference type="Gene3D" id="3.50.50.60">
    <property type="entry name" value="FAD/NAD(P)-binding domain"/>
    <property type="match status" value="1"/>
</dbReference>
<comment type="caution">
    <text evidence="2">The sequence shown here is derived from an EMBL/GenBank/DDBJ whole genome shotgun (WGS) entry which is preliminary data.</text>
</comment>
<dbReference type="Proteomes" id="UP000028700">
    <property type="component" value="Unassembled WGS sequence"/>
</dbReference>
<proteinExistence type="predicted"/>
<dbReference type="STRING" id="1291743.LOSG293_230170"/>
<reference evidence="2" key="1">
    <citation type="journal article" date="2014" name="Genome Announc.">
        <title>Draft Genome Sequence of Lactobacillus oryzae Strain SG293T.</title>
        <authorList>
            <person name="Tanizawa Y."/>
            <person name="Fujisawa T."/>
            <person name="Mochizuki T."/>
            <person name="Kaminuma E."/>
            <person name="Nakamura Y."/>
            <person name="Tohno M."/>
        </authorList>
    </citation>
    <scope>NUCLEOTIDE SEQUENCE [LARGE SCALE GENOMIC DNA]</scope>
    <source>
        <strain evidence="2">SG293</strain>
    </source>
</reference>
<protein>
    <submittedName>
        <fullName evidence="2">Putative pyridine nucleotide-disulfide oxidoreductase</fullName>
    </submittedName>
</protein>
<accession>A0A081BJQ1</accession>
<keyword evidence="3" id="KW-1185">Reference proteome</keyword>
<dbReference type="InterPro" id="IPR023753">
    <property type="entry name" value="FAD/NAD-binding_dom"/>
</dbReference>